<evidence type="ECO:0000259" key="4">
    <source>
        <dbReference type="PROSITE" id="PS50212"/>
    </source>
</evidence>
<accession>A0A5M3MPS6</accession>
<dbReference type="Pfam" id="PF00618">
    <property type="entry name" value="RasGEF_N"/>
    <property type="match status" value="1"/>
</dbReference>
<dbReference type="AlphaFoldDB" id="A0A5M3MPS6"/>
<dbReference type="SUPFAM" id="SSF48366">
    <property type="entry name" value="Ras GEF"/>
    <property type="match status" value="1"/>
</dbReference>
<gene>
    <name evidence="5" type="ORF">CONPUDRAFT_143991</name>
</gene>
<dbReference type="Gene3D" id="1.10.840.10">
    <property type="entry name" value="Ras guanine-nucleotide exchange factors catalytic domain"/>
    <property type="match status" value="1"/>
</dbReference>
<dbReference type="PANTHER" id="PTHR23113">
    <property type="entry name" value="GUANINE NUCLEOTIDE EXCHANGE FACTOR"/>
    <property type="match status" value="1"/>
</dbReference>
<dbReference type="GO" id="GO:0007265">
    <property type="term" value="P:Ras protein signal transduction"/>
    <property type="evidence" value="ECO:0007669"/>
    <property type="project" value="TreeGrafter"/>
</dbReference>
<comment type="caution">
    <text evidence="5">The sequence shown here is derived from an EMBL/GenBank/DDBJ whole genome shotgun (WGS) entry which is preliminary data.</text>
</comment>
<dbReference type="GO" id="GO:0005886">
    <property type="term" value="C:plasma membrane"/>
    <property type="evidence" value="ECO:0007669"/>
    <property type="project" value="TreeGrafter"/>
</dbReference>
<dbReference type="CDD" id="cd06224">
    <property type="entry name" value="REM"/>
    <property type="match status" value="1"/>
</dbReference>
<dbReference type="OrthoDB" id="546434at2759"/>
<feature type="domain" description="N-terminal Ras-GEF" evidence="4">
    <location>
        <begin position="168"/>
        <end position="288"/>
    </location>
</feature>
<evidence type="ECO:0000259" key="3">
    <source>
        <dbReference type="PROSITE" id="PS50009"/>
    </source>
</evidence>
<dbReference type="InterPro" id="IPR001895">
    <property type="entry name" value="RASGEF_cat_dom"/>
</dbReference>
<dbReference type="Pfam" id="PF00617">
    <property type="entry name" value="RasGEF"/>
    <property type="match status" value="1"/>
</dbReference>
<dbReference type="PROSITE" id="PS50009">
    <property type="entry name" value="RASGEF_CAT"/>
    <property type="match status" value="1"/>
</dbReference>
<evidence type="ECO:0000313" key="6">
    <source>
        <dbReference type="Proteomes" id="UP000053558"/>
    </source>
</evidence>
<dbReference type="SMART" id="SM00147">
    <property type="entry name" value="RasGEF"/>
    <property type="match status" value="1"/>
</dbReference>
<evidence type="ECO:0000313" key="5">
    <source>
        <dbReference type="EMBL" id="EIW81057.1"/>
    </source>
</evidence>
<organism evidence="5 6">
    <name type="scientific">Coniophora puteana (strain RWD-64-598)</name>
    <name type="common">Brown rot fungus</name>
    <dbReference type="NCBI Taxonomy" id="741705"/>
    <lineage>
        <taxon>Eukaryota</taxon>
        <taxon>Fungi</taxon>
        <taxon>Dikarya</taxon>
        <taxon>Basidiomycota</taxon>
        <taxon>Agaricomycotina</taxon>
        <taxon>Agaricomycetes</taxon>
        <taxon>Agaricomycetidae</taxon>
        <taxon>Boletales</taxon>
        <taxon>Coniophorineae</taxon>
        <taxon>Coniophoraceae</taxon>
        <taxon>Coniophora</taxon>
    </lineage>
</organism>
<protein>
    <submittedName>
        <fullName evidence="5">Ras GEF</fullName>
    </submittedName>
</protein>
<name>A0A5M3MPS6_CONPW</name>
<feature type="domain" description="Ras-GEF" evidence="3">
    <location>
        <begin position="345"/>
        <end position="576"/>
    </location>
</feature>
<evidence type="ECO:0000256" key="1">
    <source>
        <dbReference type="ARBA" id="ARBA00022658"/>
    </source>
</evidence>
<dbReference type="InterPro" id="IPR023578">
    <property type="entry name" value="Ras_GEF_dom_sf"/>
</dbReference>
<keyword evidence="6" id="KW-1185">Reference proteome</keyword>
<dbReference type="PANTHER" id="PTHR23113:SF99">
    <property type="entry name" value="RASGEF DOMAIN-CONTAINING PROTEIN"/>
    <property type="match status" value="1"/>
</dbReference>
<reference evidence="6" key="1">
    <citation type="journal article" date="2012" name="Science">
        <title>The Paleozoic origin of enzymatic lignin decomposition reconstructed from 31 fungal genomes.</title>
        <authorList>
            <person name="Floudas D."/>
            <person name="Binder M."/>
            <person name="Riley R."/>
            <person name="Barry K."/>
            <person name="Blanchette R.A."/>
            <person name="Henrissat B."/>
            <person name="Martinez A.T."/>
            <person name="Otillar R."/>
            <person name="Spatafora J.W."/>
            <person name="Yadav J.S."/>
            <person name="Aerts A."/>
            <person name="Benoit I."/>
            <person name="Boyd A."/>
            <person name="Carlson A."/>
            <person name="Copeland A."/>
            <person name="Coutinho P.M."/>
            <person name="de Vries R.P."/>
            <person name="Ferreira P."/>
            <person name="Findley K."/>
            <person name="Foster B."/>
            <person name="Gaskell J."/>
            <person name="Glotzer D."/>
            <person name="Gorecki P."/>
            <person name="Heitman J."/>
            <person name="Hesse C."/>
            <person name="Hori C."/>
            <person name="Igarashi K."/>
            <person name="Jurgens J.A."/>
            <person name="Kallen N."/>
            <person name="Kersten P."/>
            <person name="Kohler A."/>
            <person name="Kuees U."/>
            <person name="Kumar T.K.A."/>
            <person name="Kuo A."/>
            <person name="LaButti K."/>
            <person name="Larrondo L.F."/>
            <person name="Lindquist E."/>
            <person name="Ling A."/>
            <person name="Lombard V."/>
            <person name="Lucas S."/>
            <person name="Lundell T."/>
            <person name="Martin R."/>
            <person name="McLaughlin D.J."/>
            <person name="Morgenstern I."/>
            <person name="Morin E."/>
            <person name="Murat C."/>
            <person name="Nagy L.G."/>
            <person name="Nolan M."/>
            <person name="Ohm R.A."/>
            <person name="Patyshakuliyeva A."/>
            <person name="Rokas A."/>
            <person name="Ruiz-Duenas F.J."/>
            <person name="Sabat G."/>
            <person name="Salamov A."/>
            <person name="Samejima M."/>
            <person name="Schmutz J."/>
            <person name="Slot J.C."/>
            <person name="St John F."/>
            <person name="Stenlid J."/>
            <person name="Sun H."/>
            <person name="Sun S."/>
            <person name="Syed K."/>
            <person name="Tsang A."/>
            <person name="Wiebenga A."/>
            <person name="Young D."/>
            <person name="Pisabarro A."/>
            <person name="Eastwood D.C."/>
            <person name="Martin F."/>
            <person name="Cullen D."/>
            <person name="Grigoriev I.V."/>
            <person name="Hibbett D.S."/>
        </authorList>
    </citation>
    <scope>NUCLEOTIDE SEQUENCE [LARGE SCALE GENOMIC DNA]</scope>
    <source>
        <strain evidence="6">RWD-64-598 SS2</strain>
    </source>
</reference>
<dbReference type="KEGG" id="cput:CONPUDRAFT_143991"/>
<sequence>MSNCSGTTLHPPRNDELVCSDGTLEEHYQAVLETFQKMKRGNYKETDEFCSVVKDFSSCAHTLARSPCDKHANEAVKDLLASIAFCRKHLEQRVDKYNGKNAAKKIRQHIERVRNELQPRTEASLENGHLHYLDPSGGLQKSTIKISSPGRRSAVSPFQHVPSAWTDRHGYLVGATFEGFIGFVTSPVGSSDPEAVNIFLLCFRYMQTPLQAFKALVWRYENSSDTEIKAIVANLLQLWVELHWRHGHDKQVYEPLRQFASKSLPQDSLHIEAAKITYSLGEIASTQDDNYHGHRLTRMVEHNRQCHQLHPPSPTDFQLDRKTKRALLAGRFEDINVLALWGLKGAEEFARQLTLLAATLYASYRPDDAVDFWRVAPEKRTGGETMRSLVVFENALSLWATSSVILQQSASECVKACEFLLDVIAACLRHRNFGSSCAIFTGLQRRCVERIVTERNAVSANHQINYQNFKRFFDMYDHAEYHYALRESPGMPAIPMMSIFIGDVIKIFSRPVAIKVNNTSPELISVNRYRDLTKIVQAMEMCRSPYAFERIELIQKYLEYVSAKFNMNDTEEEALLARLGYRSKELTALNSPYRGQAPPSPIRTSSLRNVITSANAQFKAVLS</sequence>
<dbReference type="InterPro" id="IPR008937">
    <property type="entry name" value="Ras-like_GEF"/>
</dbReference>
<dbReference type="InterPro" id="IPR036964">
    <property type="entry name" value="RASGEF_cat_dom_sf"/>
</dbReference>
<dbReference type="EMBL" id="JH711578">
    <property type="protein sequence ID" value="EIW81057.1"/>
    <property type="molecule type" value="Genomic_DNA"/>
</dbReference>
<proteinExistence type="predicted"/>
<dbReference type="Proteomes" id="UP000053558">
    <property type="component" value="Unassembled WGS sequence"/>
</dbReference>
<dbReference type="Gene3D" id="1.20.870.10">
    <property type="entry name" value="Son of sevenless (SoS) protein Chain: S domain 1"/>
    <property type="match status" value="1"/>
</dbReference>
<dbReference type="GO" id="GO:0005085">
    <property type="term" value="F:guanyl-nucleotide exchange factor activity"/>
    <property type="evidence" value="ECO:0007669"/>
    <property type="project" value="UniProtKB-KW"/>
</dbReference>
<dbReference type="OMA" id="ANDCWHE"/>
<dbReference type="RefSeq" id="XP_007768491.1">
    <property type="nucleotide sequence ID" value="XM_007770301.1"/>
</dbReference>
<evidence type="ECO:0000256" key="2">
    <source>
        <dbReference type="PROSITE-ProRule" id="PRU00168"/>
    </source>
</evidence>
<keyword evidence="1 2" id="KW-0344">Guanine-nucleotide releasing factor</keyword>
<dbReference type="InterPro" id="IPR000651">
    <property type="entry name" value="Ras-like_Gua-exchang_fac_N"/>
</dbReference>
<dbReference type="GeneID" id="19201885"/>
<dbReference type="PROSITE" id="PS50212">
    <property type="entry name" value="RASGEF_NTER"/>
    <property type="match status" value="1"/>
</dbReference>